<name>A0A3N4L6U0_9PEZI</name>
<sequence length="256" mass="28412">MSEFARQAHPDAAHRERLAREIPGLTPRQVQVWFQNRRAKLKRMSSDDRERMMKSRALPEEFPILQTLYGGRMMGTPLTSPTDYSHTSSLGFRPDPLGRRRPMDDEVGVSPTNNAFASLSFSTPTSSGDLLSPVSVSGERPGYAPYITAPLGPPQQRGNPFSRPTTDYRHPTVPRLQLQDVPRSVSEPQSAPVRSMPYSSGSLENGEYQLSPGYNMQSFGEPPRSVPPEGSQSPFGQAPNQQSEYILLFAVAFCEN</sequence>
<dbReference type="GO" id="GO:0005634">
    <property type="term" value="C:nucleus"/>
    <property type="evidence" value="ECO:0007669"/>
    <property type="project" value="UniProtKB-SubCell"/>
</dbReference>
<evidence type="ECO:0000256" key="6">
    <source>
        <dbReference type="RuleBase" id="RU000682"/>
    </source>
</evidence>
<dbReference type="GO" id="GO:0000981">
    <property type="term" value="F:DNA-binding transcription factor activity, RNA polymerase II-specific"/>
    <property type="evidence" value="ECO:0007669"/>
    <property type="project" value="TreeGrafter"/>
</dbReference>
<dbReference type="Pfam" id="PF00046">
    <property type="entry name" value="Homeodomain"/>
    <property type="match status" value="1"/>
</dbReference>
<feature type="compositionally biased region" description="Basic and acidic residues" evidence="7">
    <location>
        <begin position="1"/>
        <end position="20"/>
    </location>
</feature>
<dbReference type="PANTHER" id="PTHR24208">
    <property type="entry name" value="LIM/HOMEOBOX PROTEIN LHX"/>
    <property type="match status" value="1"/>
</dbReference>
<evidence type="ECO:0000313" key="10">
    <source>
        <dbReference type="Proteomes" id="UP000267821"/>
    </source>
</evidence>
<keyword evidence="4 5" id="KW-0539">Nucleus</keyword>
<dbReference type="CDD" id="cd00086">
    <property type="entry name" value="homeodomain"/>
    <property type="match status" value="1"/>
</dbReference>
<evidence type="ECO:0000256" key="5">
    <source>
        <dbReference type="PROSITE-ProRule" id="PRU00108"/>
    </source>
</evidence>
<keyword evidence="10" id="KW-1185">Reference proteome</keyword>
<feature type="region of interest" description="Disordered" evidence="7">
    <location>
        <begin position="144"/>
        <end position="239"/>
    </location>
</feature>
<evidence type="ECO:0000256" key="3">
    <source>
        <dbReference type="ARBA" id="ARBA00023155"/>
    </source>
</evidence>
<evidence type="ECO:0000256" key="4">
    <source>
        <dbReference type="ARBA" id="ARBA00023242"/>
    </source>
</evidence>
<feature type="compositionally biased region" description="Polar residues" evidence="7">
    <location>
        <begin position="230"/>
        <end position="239"/>
    </location>
</feature>
<evidence type="ECO:0000256" key="2">
    <source>
        <dbReference type="ARBA" id="ARBA00023125"/>
    </source>
</evidence>
<evidence type="ECO:0000256" key="1">
    <source>
        <dbReference type="ARBA" id="ARBA00004123"/>
    </source>
</evidence>
<gene>
    <name evidence="9" type="ORF">L211DRAFT_796319</name>
</gene>
<dbReference type="STRING" id="1051890.A0A3N4L6U0"/>
<protein>
    <recommendedName>
        <fullName evidence="8">Homeobox domain-containing protein</fullName>
    </recommendedName>
</protein>
<keyword evidence="3 5" id="KW-0371">Homeobox</keyword>
<dbReference type="EMBL" id="ML121620">
    <property type="protein sequence ID" value="RPB18607.1"/>
    <property type="molecule type" value="Genomic_DNA"/>
</dbReference>
<dbReference type="PROSITE" id="PS50071">
    <property type="entry name" value="HOMEOBOX_2"/>
    <property type="match status" value="1"/>
</dbReference>
<accession>A0A3N4L6U0</accession>
<feature type="region of interest" description="Disordered" evidence="7">
    <location>
        <begin position="1"/>
        <end position="22"/>
    </location>
</feature>
<dbReference type="InterPro" id="IPR050453">
    <property type="entry name" value="LIM_Homeobox_TF"/>
</dbReference>
<dbReference type="InParanoid" id="A0A3N4L6U0"/>
<feature type="region of interest" description="Disordered" evidence="7">
    <location>
        <begin position="79"/>
        <end position="99"/>
    </location>
</feature>
<evidence type="ECO:0000256" key="7">
    <source>
        <dbReference type="SAM" id="MobiDB-lite"/>
    </source>
</evidence>
<evidence type="ECO:0000259" key="8">
    <source>
        <dbReference type="PROSITE" id="PS50071"/>
    </source>
</evidence>
<feature type="compositionally biased region" description="Polar residues" evidence="7">
    <location>
        <begin position="79"/>
        <end position="90"/>
    </location>
</feature>
<dbReference type="GO" id="GO:0000977">
    <property type="term" value="F:RNA polymerase II transcription regulatory region sequence-specific DNA binding"/>
    <property type="evidence" value="ECO:0007669"/>
    <property type="project" value="TreeGrafter"/>
</dbReference>
<dbReference type="InterPro" id="IPR001356">
    <property type="entry name" value="HD"/>
</dbReference>
<dbReference type="Proteomes" id="UP000267821">
    <property type="component" value="Unassembled WGS sequence"/>
</dbReference>
<dbReference type="PANTHER" id="PTHR24208:SF166">
    <property type="entry name" value="LIM HOMEOBOX TRANSCRIPTION FACTOR 1 ALPHA, ISOFORM B"/>
    <property type="match status" value="1"/>
</dbReference>
<comment type="subcellular location">
    <subcellularLocation>
        <location evidence="1 5 6">Nucleus</location>
    </subcellularLocation>
</comment>
<feature type="compositionally biased region" description="Polar residues" evidence="7">
    <location>
        <begin position="156"/>
        <end position="165"/>
    </location>
</feature>
<dbReference type="AlphaFoldDB" id="A0A3N4L6U0"/>
<proteinExistence type="predicted"/>
<feature type="domain" description="Homeobox" evidence="8">
    <location>
        <begin position="1"/>
        <end position="44"/>
    </location>
</feature>
<dbReference type="SUPFAM" id="SSF46689">
    <property type="entry name" value="Homeodomain-like"/>
    <property type="match status" value="1"/>
</dbReference>
<dbReference type="Gene3D" id="1.10.10.60">
    <property type="entry name" value="Homeodomain-like"/>
    <property type="match status" value="1"/>
</dbReference>
<dbReference type="InterPro" id="IPR009057">
    <property type="entry name" value="Homeodomain-like_sf"/>
</dbReference>
<organism evidence="9 10">
    <name type="scientific">Terfezia boudieri ATCC MYA-4762</name>
    <dbReference type="NCBI Taxonomy" id="1051890"/>
    <lineage>
        <taxon>Eukaryota</taxon>
        <taxon>Fungi</taxon>
        <taxon>Dikarya</taxon>
        <taxon>Ascomycota</taxon>
        <taxon>Pezizomycotina</taxon>
        <taxon>Pezizomycetes</taxon>
        <taxon>Pezizales</taxon>
        <taxon>Pezizaceae</taxon>
        <taxon>Terfezia</taxon>
    </lineage>
</organism>
<dbReference type="SMART" id="SM00389">
    <property type="entry name" value="HOX"/>
    <property type="match status" value="1"/>
</dbReference>
<dbReference type="OrthoDB" id="6159439at2759"/>
<keyword evidence="2 5" id="KW-0238">DNA-binding</keyword>
<feature type="DNA-binding region" description="Homeobox" evidence="5">
    <location>
        <begin position="3"/>
        <end position="45"/>
    </location>
</feature>
<reference evidence="9 10" key="1">
    <citation type="journal article" date="2018" name="Nat. Ecol. Evol.">
        <title>Pezizomycetes genomes reveal the molecular basis of ectomycorrhizal truffle lifestyle.</title>
        <authorList>
            <person name="Murat C."/>
            <person name="Payen T."/>
            <person name="Noel B."/>
            <person name="Kuo A."/>
            <person name="Morin E."/>
            <person name="Chen J."/>
            <person name="Kohler A."/>
            <person name="Krizsan K."/>
            <person name="Balestrini R."/>
            <person name="Da Silva C."/>
            <person name="Montanini B."/>
            <person name="Hainaut M."/>
            <person name="Levati E."/>
            <person name="Barry K.W."/>
            <person name="Belfiori B."/>
            <person name="Cichocki N."/>
            <person name="Clum A."/>
            <person name="Dockter R.B."/>
            <person name="Fauchery L."/>
            <person name="Guy J."/>
            <person name="Iotti M."/>
            <person name="Le Tacon F."/>
            <person name="Lindquist E.A."/>
            <person name="Lipzen A."/>
            <person name="Malagnac F."/>
            <person name="Mello A."/>
            <person name="Molinier V."/>
            <person name="Miyauchi S."/>
            <person name="Poulain J."/>
            <person name="Riccioni C."/>
            <person name="Rubini A."/>
            <person name="Sitrit Y."/>
            <person name="Splivallo R."/>
            <person name="Traeger S."/>
            <person name="Wang M."/>
            <person name="Zifcakova L."/>
            <person name="Wipf D."/>
            <person name="Zambonelli A."/>
            <person name="Paolocci F."/>
            <person name="Nowrousian M."/>
            <person name="Ottonello S."/>
            <person name="Baldrian P."/>
            <person name="Spatafora J.W."/>
            <person name="Henrissat B."/>
            <person name="Nagy L.G."/>
            <person name="Aury J.M."/>
            <person name="Wincker P."/>
            <person name="Grigoriev I.V."/>
            <person name="Bonfante P."/>
            <person name="Martin F.M."/>
        </authorList>
    </citation>
    <scope>NUCLEOTIDE SEQUENCE [LARGE SCALE GENOMIC DNA]</scope>
    <source>
        <strain evidence="9 10">ATCC MYA-4762</strain>
    </source>
</reference>
<evidence type="ECO:0000313" key="9">
    <source>
        <dbReference type="EMBL" id="RPB18607.1"/>
    </source>
</evidence>